<evidence type="ECO:0000256" key="5">
    <source>
        <dbReference type="ARBA" id="ARBA00022692"/>
    </source>
</evidence>
<keyword evidence="3" id="KW-0813">Transport</keyword>
<evidence type="ECO:0000256" key="3">
    <source>
        <dbReference type="ARBA" id="ARBA00022448"/>
    </source>
</evidence>
<feature type="transmembrane region" description="Helical" evidence="8">
    <location>
        <begin position="169"/>
        <end position="189"/>
    </location>
</feature>
<feature type="transmembrane region" description="Helical" evidence="8">
    <location>
        <begin position="326"/>
        <end position="346"/>
    </location>
</feature>
<dbReference type="Proteomes" id="UP000053577">
    <property type="component" value="Unassembled WGS sequence"/>
</dbReference>
<evidence type="ECO:0000313" key="10">
    <source>
        <dbReference type="Proteomes" id="UP000053577"/>
    </source>
</evidence>
<feature type="transmembrane region" description="Helical" evidence="8">
    <location>
        <begin position="80"/>
        <end position="97"/>
    </location>
</feature>
<evidence type="ECO:0000256" key="1">
    <source>
        <dbReference type="ARBA" id="ARBA00004651"/>
    </source>
</evidence>
<sequence>MALTEAKQEYNRFTYRKMVFILAGVIALVLMALVATSLGSADLSVSDVARSVAARIFPFLDIQTTSTLDAIVWDIRLPRILMAILAGAGLAIAGASMQGVMRNPLVSPFTIGISSAAAFGASVAIILGAGIIGTGKYLIIVNAFVFALIAAFLVYGLARFRGMRPETMILAGIALNYFFSAGTSILQYIATEEEVHTVVHWLFGTLTGITWENLLIVTVVLVIGLPILIKSAWDLNALVAGDDMATTLGVNTRRVRGVSMIVSTMVAAVIISFTGIIGFIGLVAPHISRMIVGADHRFLLPTSCMIGAFLLLLADTLGRTAFQPTIIPVGIVISVIGVPFFAYLILRTRKEYFQ</sequence>
<proteinExistence type="inferred from homology"/>
<dbReference type="Pfam" id="PF01032">
    <property type="entry name" value="FecCD"/>
    <property type="match status" value="1"/>
</dbReference>
<dbReference type="CDD" id="cd06550">
    <property type="entry name" value="TM_ABC_iron-siderophores_like"/>
    <property type="match status" value="1"/>
</dbReference>
<reference evidence="9 10" key="1">
    <citation type="journal article" date="2015" name="Sci. Rep.">
        <title>A comparative genomics and reductive dehalogenase gene transcription study of two chloroethene-respiring bacteria, Dehalococcoides mccartyi strains MB and 11a.</title>
        <authorList>
            <person name="Low A."/>
            <person name="Shen Z."/>
            <person name="Cheng D."/>
            <person name="Rogers M.J."/>
            <person name="Lee P.K."/>
            <person name="He J."/>
        </authorList>
    </citation>
    <scope>NUCLEOTIDE SEQUENCE [LARGE SCALE GENOMIC DNA]</scope>
    <source>
        <strain evidence="9 10">MB</strain>
    </source>
</reference>
<protein>
    <submittedName>
        <fullName evidence="9">Iron ABC transporter permease</fullName>
    </submittedName>
</protein>
<feature type="transmembrane region" description="Helical" evidence="8">
    <location>
        <begin position="296"/>
        <end position="314"/>
    </location>
</feature>
<name>A0A0V8M5A0_9CHLR</name>
<evidence type="ECO:0000256" key="2">
    <source>
        <dbReference type="ARBA" id="ARBA00007935"/>
    </source>
</evidence>
<dbReference type="GO" id="GO:0022857">
    <property type="term" value="F:transmembrane transporter activity"/>
    <property type="evidence" value="ECO:0007669"/>
    <property type="project" value="InterPro"/>
</dbReference>
<comment type="caution">
    <text evidence="9">The sequence shown here is derived from an EMBL/GenBank/DDBJ whole genome shotgun (WGS) entry which is preliminary data.</text>
</comment>
<evidence type="ECO:0000313" key="9">
    <source>
        <dbReference type="EMBL" id="KSV18957.1"/>
    </source>
</evidence>
<dbReference type="GO" id="GO:0005886">
    <property type="term" value="C:plasma membrane"/>
    <property type="evidence" value="ECO:0007669"/>
    <property type="project" value="UniProtKB-SubCell"/>
</dbReference>
<dbReference type="PANTHER" id="PTHR30472">
    <property type="entry name" value="FERRIC ENTEROBACTIN TRANSPORT SYSTEM PERMEASE PROTEIN"/>
    <property type="match status" value="1"/>
</dbReference>
<dbReference type="InterPro" id="IPR037294">
    <property type="entry name" value="ABC_BtuC-like"/>
</dbReference>
<dbReference type="FunFam" id="1.10.3470.10:FF:000001">
    <property type="entry name" value="Vitamin B12 ABC transporter permease BtuC"/>
    <property type="match status" value="1"/>
</dbReference>
<organism evidence="9 10">
    <name type="scientific">Dehalococcoides mccartyi</name>
    <dbReference type="NCBI Taxonomy" id="61435"/>
    <lineage>
        <taxon>Bacteria</taxon>
        <taxon>Bacillati</taxon>
        <taxon>Chloroflexota</taxon>
        <taxon>Dehalococcoidia</taxon>
        <taxon>Dehalococcoidales</taxon>
        <taxon>Dehalococcoidaceae</taxon>
        <taxon>Dehalococcoides</taxon>
    </lineage>
</organism>
<evidence type="ECO:0000256" key="6">
    <source>
        <dbReference type="ARBA" id="ARBA00022989"/>
    </source>
</evidence>
<comment type="similarity">
    <text evidence="2">Belongs to the binding-protein-dependent transport system permease family. FecCD subfamily.</text>
</comment>
<feature type="transmembrane region" description="Helical" evidence="8">
    <location>
        <begin position="109"/>
        <end position="131"/>
    </location>
</feature>
<feature type="transmembrane region" description="Helical" evidence="8">
    <location>
        <begin position="209"/>
        <end position="229"/>
    </location>
</feature>
<dbReference type="RefSeq" id="WP_058291959.1">
    <property type="nucleotide sequence ID" value="NZ_JGYD01000001.1"/>
</dbReference>
<dbReference type="PANTHER" id="PTHR30472:SF25">
    <property type="entry name" value="ABC TRANSPORTER PERMEASE PROTEIN MJ0876-RELATED"/>
    <property type="match status" value="1"/>
</dbReference>
<evidence type="ECO:0000256" key="7">
    <source>
        <dbReference type="ARBA" id="ARBA00023136"/>
    </source>
</evidence>
<feature type="transmembrane region" description="Helical" evidence="8">
    <location>
        <begin position="137"/>
        <end position="157"/>
    </location>
</feature>
<dbReference type="GO" id="GO:0033214">
    <property type="term" value="P:siderophore-iron import into cell"/>
    <property type="evidence" value="ECO:0007669"/>
    <property type="project" value="TreeGrafter"/>
</dbReference>
<dbReference type="InterPro" id="IPR000522">
    <property type="entry name" value="ABC_transptr_permease_BtuC"/>
</dbReference>
<accession>A0A0V8M5A0</accession>
<dbReference type="SUPFAM" id="SSF81345">
    <property type="entry name" value="ABC transporter involved in vitamin B12 uptake, BtuC"/>
    <property type="match status" value="1"/>
</dbReference>
<gene>
    <name evidence="9" type="ORF">DA01_00330</name>
</gene>
<evidence type="ECO:0000256" key="4">
    <source>
        <dbReference type="ARBA" id="ARBA00022475"/>
    </source>
</evidence>
<comment type="subcellular location">
    <subcellularLocation>
        <location evidence="1">Cell membrane</location>
        <topology evidence="1">Multi-pass membrane protein</topology>
    </subcellularLocation>
</comment>
<dbReference type="OrthoDB" id="9792889at2"/>
<feature type="transmembrane region" description="Helical" evidence="8">
    <location>
        <begin position="20"/>
        <end position="41"/>
    </location>
</feature>
<keyword evidence="5 8" id="KW-0812">Transmembrane</keyword>
<feature type="transmembrane region" description="Helical" evidence="8">
    <location>
        <begin position="261"/>
        <end position="284"/>
    </location>
</feature>
<dbReference type="Gene3D" id="1.10.3470.10">
    <property type="entry name" value="ABC transporter involved in vitamin B12 uptake, BtuC"/>
    <property type="match status" value="1"/>
</dbReference>
<dbReference type="PATRIC" id="fig|61435.5.peg.72"/>
<keyword evidence="6 8" id="KW-1133">Transmembrane helix</keyword>
<keyword evidence="4" id="KW-1003">Cell membrane</keyword>
<dbReference type="EMBL" id="JGYD01000001">
    <property type="protein sequence ID" value="KSV18957.1"/>
    <property type="molecule type" value="Genomic_DNA"/>
</dbReference>
<evidence type="ECO:0000256" key="8">
    <source>
        <dbReference type="SAM" id="Phobius"/>
    </source>
</evidence>
<dbReference type="AlphaFoldDB" id="A0A0V8M5A0"/>
<keyword evidence="7 8" id="KW-0472">Membrane</keyword>